<reference evidence="1" key="2">
    <citation type="submission" date="2020-09" db="EMBL/GenBank/DDBJ databases">
        <authorList>
            <person name="Sun Q."/>
            <person name="Zhou Y."/>
        </authorList>
    </citation>
    <scope>NUCLEOTIDE SEQUENCE</scope>
    <source>
        <strain evidence="1">CGMCC 1.15725</strain>
    </source>
</reference>
<proteinExistence type="predicted"/>
<keyword evidence="2" id="KW-1185">Reference proteome</keyword>
<accession>A0A8J2YRV7</accession>
<comment type="caution">
    <text evidence="1">The sequence shown here is derived from an EMBL/GenBank/DDBJ whole genome shotgun (WGS) entry which is preliminary data.</text>
</comment>
<name>A0A8J2YRV7_9PROT</name>
<dbReference type="Proteomes" id="UP000646365">
    <property type="component" value="Unassembled WGS sequence"/>
</dbReference>
<dbReference type="AlphaFoldDB" id="A0A8J2YRV7"/>
<reference evidence="1" key="1">
    <citation type="journal article" date="2014" name="Int. J. Syst. Evol. Microbiol.">
        <title>Complete genome sequence of Corynebacterium casei LMG S-19264T (=DSM 44701T), isolated from a smear-ripened cheese.</title>
        <authorList>
            <consortium name="US DOE Joint Genome Institute (JGI-PGF)"/>
            <person name="Walter F."/>
            <person name="Albersmeier A."/>
            <person name="Kalinowski J."/>
            <person name="Ruckert C."/>
        </authorList>
    </citation>
    <scope>NUCLEOTIDE SEQUENCE</scope>
    <source>
        <strain evidence="1">CGMCC 1.15725</strain>
    </source>
</reference>
<dbReference type="RefSeq" id="WP_189044973.1">
    <property type="nucleotide sequence ID" value="NZ_BMJQ01000004.1"/>
</dbReference>
<gene>
    <name evidence="1" type="ORF">GCM10011611_19130</name>
</gene>
<evidence type="ECO:0000313" key="1">
    <source>
        <dbReference type="EMBL" id="GGF13580.1"/>
    </source>
</evidence>
<dbReference type="EMBL" id="BMJQ01000004">
    <property type="protein sequence ID" value="GGF13580.1"/>
    <property type="molecule type" value="Genomic_DNA"/>
</dbReference>
<protein>
    <submittedName>
        <fullName evidence="1">Uncharacterized protein</fullName>
    </submittedName>
</protein>
<organism evidence="1 2">
    <name type="scientific">Aliidongia dinghuensis</name>
    <dbReference type="NCBI Taxonomy" id="1867774"/>
    <lineage>
        <taxon>Bacteria</taxon>
        <taxon>Pseudomonadati</taxon>
        <taxon>Pseudomonadota</taxon>
        <taxon>Alphaproteobacteria</taxon>
        <taxon>Rhodospirillales</taxon>
        <taxon>Dongiaceae</taxon>
        <taxon>Aliidongia</taxon>
    </lineage>
</organism>
<sequence>MKQNRLYLPSTFEERGTAAPFTTPMFVLSRVRPDERHGLVLLLPSFVGTEGSYVVPWSAVQEIGGMSTHDRALHEEILAAKATSPDEMRAAAFKVAATGLAGPLAAESARQAIAADRKKIDETHILLILALLTSAGMTTRELTETDPETDEWRGKTKAMLTQAAGEYGTDIDQVYHRIGELSRALAPVGLAISRQEARLRQMLQRLGEFRQSIAEWAEQDVSDMAEGASFAAGVADLTLDLAGKMFRRLDVAVSDIGKVVRNWAAEGPQARRLAGRLSWLLDGWETVMELWRSVADQPVDVQRDGVTNLMRVLPLIPRSETEDDGSELGRRCEIFRHTRLQAHVDWRTGKYDVELVSRIEQIKARATA</sequence>
<evidence type="ECO:0000313" key="2">
    <source>
        <dbReference type="Proteomes" id="UP000646365"/>
    </source>
</evidence>